<dbReference type="CDD" id="cd00009">
    <property type="entry name" value="AAA"/>
    <property type="match status" value="1"/>
</dbReference>
<dbReference type="SMART" id="SM00382">
    <property type="entry name" value="AAA"/>
    <property type="match status" value="1"/>
</dbReference>
<dbReference type="AlphaFoldDB" id="A0A7J6LP24"/>
<dbReference type="Pfam" id="PF00004">
    <property type="entry name" value="AAA"/>
    <property type="match status" value="1"/>
</dbReference>
<dbReference type="Gene3D" id="1.10.8.60">
    <property type="match status" value="1"/>
</dbReference>
<accession>A0A7J6LP24</accession>
<keyword evidence="4" id="KW-0067">ATP-binding</keyword>
<evidence type="ECO:0000313" key="7">
    <source>
        <dbReference type="Proteomes" id="UP000570595"/>
    </source>
</evidence>
<keyword evidence="2" id="KW-0235">DNA replication</keyword>
<dbReference type="EMBL" id="JABAHT010000211">
    <property type="protein sequence ID" value="KAF4661039.1"/>
    <property type="molecule type" value="Genomic_DNA"/>
</dbReference>
<sequence>MSSSSSSAVKQKPERAVPWVEKYRPAKVGDLAHQPEVVSALKEAVGTGNLPHLLFYGPPGNGKTSAILALARELFGPDLWRDRVLELNASDERGIDVIRDKVKKFAQISVRAVAPGSGRSVPPFKIIVLDEADSMTKDAQAALRRIIENYTQVTRFCIICNYVSRIIEPLQSRCAKFRFEPLSDDSQRARLEHIASCEDVRLAEGAMGALLETSNGDLRTAINTLQMVSSCLAKDYDSTVTVEDILEASGSVPAEVSAKLIEGLKNLSSRKDPWSTLVALCDTLAKMLRWLAAEDYRLRSGCDERIGLINLAVQLRDILMHPSGGDRGRRPEGRVGCVTLKESYGFRCVSLYLRSTLDMHE</sequence>
<dbReference type="PANTHER" id="PTHR11669">
    <property type="entry name" value="REPLICATION FACTOR C / DNA POLYMERASE III GAMMA-TAU SUBUNIT"/>
    <property type="match status" value="1"/>
</dbReference>
<gene>
    <name evidence="6" type="primary">RFC4</name>
    <name evidence="6" type="ORF">FOZ61_003599</name>
</gene>
<name>A0A7J6LP24_PEROL</name>
<evidence type="ECO:0000256" key="1">
    <source>
        <dbReference type="ARBA" id="ARBA00005378"/>
    </source>
</evidence>
<dbReference type="GO" id="GO:0006261">
    <property type="term" value="P:DNA-templated DNA replication"/>
    <property type="evidence" value="ECO:0007669"/>
    <property type="project" value="TreeGrafter"/>
</dbReference>
<evidence type="ECO:0000256" key="2">
    <source>
        <dbReference type="ARBA" id="ARBA00022705"/>
    </source>
</evidence>
<keyword evidence="3" id="KW-0547">Nucleotide-binding</keyword>
<evidence type="ECO:0000259" key="5">
    <source>
        <dbReference type="SMART" id="SM00382"/>
    </source>
</evidence>
<comment type="similarity">
    <text evidence="1">Belongs to the activator 1 small subunits family.</text>
</comment>
<protein>
    <submittedName>
        <fullName evidence="6">Replication factor C subunit 4</fullName>
    </submittedName>
</protein>
<dbReference type="GO" id="GO:0006281">
    <property type="term" value="P:DNA repair"/>
    <property type="evidence" value="ECO:0007669"/>
    <property type="project" value="TreeGrafter"/>
</dbReference>
<dbReference type="InterPro" id="IPR003959">
    <property type="entry name" value="ATPase_AAA_core"/>
</dbReference>
<dbReference type="GO" id="GO:0005634">
    <property type="term" value="C:nucleus"/>
    <property type="evidence" value="ECO:0007669"/>
    <property type="project" value="TreeGrafter"/>
</dbReference>
<organism evidence="6 7">
    <name type="scientific">Perkinsus olseni</name>
    <name type="common">Perkinsus atlanticus</name>
    <dbReference type="NCBI Taxonomy" id="32597"/>
    <lineage>
        <taxon>Eukaryota</taxon>
        <taxon>Sar</taxon>
        <taxon>Alveolata</taxon>
        <taxon>Perkinsozoa</taxon>
        <taxon>Perkinsea</taxon>
        <taxon>Perkinsida</taxon>
        <taxon>Perkinsidae</taxon>
        <taxon>Perkinsus</taxon>
    </lineage>
</organism>
<dbReference type="GO" id="GO:0005663">
    <property type="term" value="C:DNA replication factor C complex"/>
    <property type="evidence" value="ECO:0007669"/>
    <property type="project" value="TreeGrafter"/>
</dbReference>
<dbReference type="SUPFAM" id="SSF52540">
    <property type="entry name" value="P-loop containing nucleoside triphosphate hydrolases"/>
    <property type="match status" value="1"/>
</dbReference>
<dbReference type="InterPro" id="IPR050238">
    <property type="entry name" value="DNA_Rep/Repair_Clamp_Loader"/>
</dbReference>
<dbReference type="PANTHER" id="PTHR11669:SF20">
    <property type="entry name" value="REPLICATION FACTOR C SUBUNIT 4"/>
    <property type="match status" value="1"/>
</dbReference>
<dbReference type="GO" id="GO:0003689">
    <property type="term" value="F:DNA clamp loader activity"/>
    <property type="evidence" value="ECO:0007669"/>
    <property type="project" value="TreeGrafter"/>
</dbReference>
<dbReference type="OrthoDB" id="4199794at2759"/>
<evidence type="ECO:0000256" key="4">
    <source>
        <dbReference type="ARBA" id="ARBA00022840"/>
    </source>
</evidence>
<dbReference type="Proteomes" id="UP000570595">
    <property type="component" value="Unassembled WGS sequence"/>
</dbReference>
<proteinExistence type="inferred from homology"/>
<comment type="caution">
    <text evidence="6">The sequence shown here is derived from an EMBL/GenBank/DDBJ whole genome shotgun (WGS) entry which is preliminary data.</text>
</comment>
<reference evidence="6 7" key="1">
    <citation type="submission" date="2020-04" db="EMBL/GenBank/DDBJ databases">
        <title>Perkinsus olseni comparative genomics.</title>
        <authorList>
            <person name="Bogema D.R."/>
        </authorList>
    </citation>
    <scope>NUCLEOTIDE SEQUENCE [LARGE SCALE GENOMIC DNA]</scope>
    <source>
        <strain evidence="6">ATCC PRA-179</strain>
    </source>
</reference>
<feature type="domain" description="AAA+ ATPase" evidence="5">
    <location>
        <begin position="49"/>
        <end position="185"/>
    </location>
</feature>
<dbReference type="GO" id="GO:0016887">
    <property type="term" value="F:ATP hydrolysis activity"/>
    <property type="evidence" value="ECO:0007669"/>
    <property type="project" value="InterPro"/>
</dbReference>
<dbReference type="InterPro" id="IPR003593">
    <property type="entry name" value="AAA+_ATPase"/>
</dbReference>
<evidence type="ECO:0000256" key="3">
    <source>
        <dbReference type="ARBA" id="ARBA00022741"/>
    </source>
</evidence>
<evidence type="ECO:0000313" key="6">
    <source>
        <dbReference type="EMBL" id="KAF4661039.1"/>
    </source>
</evidence>
<dbReference type="GO" id="GO:0005524">
    <property type="term" value="F:ATP binding"/>
    <property type="evidence" value="ECO:0007669"/>
    <property type="project" value="UniProtKB-KW"/>
</dbReference>
<dbReference type="InterPro" id="IPR027417">
    <property type="entry name" value="P-loop_NTPase"/>
</dbReference>
<dbReference type="InterPro" id="IPR047854">
    <property type="entry name" value="RFC_lid"/>
</dbReference>
<dbReference type="Gene3D" id="3.40.50.300">
    <property type="entry name" value="P-loop containing nucleotide triphosphate hydrolases"/>
    <property type="match status" value="1"/>
</dbReference>
<dbReference type="CDD" id="cd18140">
    <property type="entry name" value="HLD_clamp_RFC"/>
    <property type="match status" value="1"/>
</dbReference>
<dbReference type="FunFam" id="3.40.50.300:FF:000129">
    <property type="entry name" value="Replication factor C subunit 5"/>
    <property type="match status" value="1"/>
</dbReference>